<dbReference type="Proteomes" id="UP000298653">
    <property type="component" value="Chromosome"/>
</dbReference>
<name>A0A4P8I874_9FIRM</name>
<dbReference type="KEGG" id="arf:AR1Y2_0122"/>
<keyword evidence="1" id="KW-1133">Transmembrane helix</keyword>
<evidence type="ECO:0000313" key="3">
    <source>
        <dbReference type="Proteomes" id="UP000298653"/>
    </source>
</evidence>
<organism evidence="2 3">
    <name type="scientific">Anaerostipes rhamnosivorans</name>
    <dbReference type="NCBI Taxonomy" id="1229621"/>
    <lineage>
        <taxon>Bacteria</taxon>
        <taxon>Bacillati</taxon>
        <taxon>Bacillota</taxon>
        <taxon>Clostridia</taxon>
        <taxon>Lachnospirales</taxon>
        <taxon>Lachnospiraceae</taxon>
        <taxon>Anaerostipes</taxon>
    </lineage>
</organism>
<evidence type="ECO:0000313" key="2">
    <source>
        <dbReference type="EMBL" id="QCP33576.1"/>
    </source>
</evidence>
<proteinExistence type="predicted"/>
<reference evidence="2 3" key="1">
    <citation type="submission" date="2019-05" db="EMBL/GenBank/DDBJ databases">
        <title>Complete genome sequencing of Anaerostipes rhamnosivorans.</title>
        <authorList>
            <person name="Bui T.P.N."/>
            <person name="de Vos W.M."/>
        </authorList>
    </citation>
    <scope>NUCLEOTIDE SEQUENCE [LARGE SCALE GENOMIC DNA]</scope>
    <source>
        <strain evidence="2 3">1y2</strain>
    </source>
</reference>
<accession>A0A4P8I874</accession>
<dbReference type="RefSeq" id="WP_137327235.1">
    <property type="nucleotide sequence ID" value="NZ_CP040058.1"/>
</dbReference>
<keyword evidence="1" id="KW-0812">Transmembrane</keyword>
<dbReference type="EMBL" id="CP040058">
    <property type="protein sequence ID" value="QCP33576.1"/>
    <property type="molecule type" value="Genomic_DNA"/>
</dbReference>
<feature type="transmembrane region" description="Helical" evidence="1">
    <location>
        <begin position="12"/>
        <end position="32"/>
    </location>
</feature>
<feature type="transmembrane region" description="Helical" evidence="1">
    <location>
        <begin position="331"/>
        <end position="352"/>
    </location>
</feature>
<evidence type="ECO:0000256" key="1">
    <source>
        <dbReference type="SAM" id="Phobius"/>
    </source>
</evidence>
<keyword evidence="1" id="KW-0472">Membrane</keyword>
<keyword evidence="3" id="KW-1185">Reference proteome</keyword>
<protein>
    <recommendedName>
        <fullName evidence="4">MacB-like periplasmic core domain-containing protein</fullName>
    </recommendedName>
</protein>
<sequence>MDFNNRLKHYLVFVTIIIIFVFGSSVYSYALIVERNNSSISQNSSQGDWLLTDNYDRKGYRYENFLRKKDSLNILKQVYQHLMNIKNIDYYEISNQDFIYTKKFQGSKSFINRKGNQKIDDVLITPLKSMQVSELYAKRQNLDQSIQTGEFFNQSAYKKTSNQIVPVVAGANYKHIFKLNSIVENSYLATKNIRCKIIGFLDKKTNVKVDEEIINLDNYLIMPSIKLSPQDTLDFKQILLSDKCEGYLHYDNKNEYHQVVQQVKRIVKETGYEYIIPPEEKHNLYNLSIGQTFLIFLSSALAFLLVIRKLYRDYIIKTEKGLFFVTFKNLTVYLGWLFSAFVISQGILLALYKKHQNIFIRTRLTTVLFFLAVGCYLTLLSVLRWKKED</sequence>
<feature type="transmembrane region" description="Helical" evidence="1">
    <location>
        <begin position="293"/>
        <end position="311"/>
    </location>
</feature>
<dbReference type="AlphaFoldDB" id="A0A4P8I874"/>
<feature type="transmembrane region" description="Helical" evidence="1">
    <location>
        <begin position="364"/>
        <end position="383"/>
    </location>
</feature>
<gene>
    <name evidence="2" type="ORF">AR1Y2_0122</name>
</gene>
<evidence type="ECO:0008006" key="4">
    <source>
        <dbReference type="Google" id="ProtNLM"/>
    </source>
</evidence>
<dbReference type="OrthoDB" id="2034769at2"/>